<protein>
    <submittedName>
        <fullName evidence="2">Uncharacterized protein</fullName>
    </submittedName>
</protein>
<feature type="chain" id="PRO_5046835694" evidence="1">
    <location>
        <begin position="20"/>
        <end position="136"/>
    </location>
</feature>
<evidence type="ECO:0000313" key="3">
    <source>
        <dbReference type="Proteomes" id="UP000649799"/>
    </source>
</evidence>
<dbReference type="RefSeq" id="WP_166151275.1">
    <property type="nucleotide sequence ID" value="NZ_JAANYN010000016.1"/>
</dbReference>
<organism evidence="2 3">
    <name type="scientific">Cyclobacterium plantarum</name>
    <dbReference type="NCBI Taxonomy" id="2716263"/>
    <lineage>
        <taxon>Bacteria</taxon>
        <taxon>Pseudomonadati</taxon>
        <taxon>Bacteroidota</taxon>
        <taxon>Cytophagia</taxon>
        <taxon>Cytophagales</taxon>
        <taxon>Cyclobacteriaceae</taxon>
        <taxon>Cyclobacterium</taxon>
    </lineage>
</organism>
<sequence>MKTVILALTLIAFSQVSFAKEGPEKTFLIIFNEAELKRIQSSPAKVELNFLSAFETKAYGGNSERALMVTVPFADWTVCEMGNILVKITEDKEVPLDNIAFRIIDLNECQENFKALLSDSEDQRQSKKTATIKLTL</sequence>
<keyword evidence="1" id="KW-0732">Signal</keyword>
<comment type="caution">
    <text evidence="2">The sequence shown here is derived from an EMBL/GenBank/DDBJ whole genome shotgun (WGS) entry which is preliminary data.</text>
</comment>
<keyword evidence="3" id="KW-1185">Reference proteome</keyword>
<evidence type="ECO:0000313" key="2">
    <source>
        <dbReference type="EMBL" id="NHE59662.1"/>
    </source>
</evidence>
<feature type="signal peptide" evidence="1">
    <location>
        <begin position="1"/>
        <end position="19"/>
    </location>
</feature>
<gene>
    <name evidence="2" type="ORF">G9Q97_22870</name>
</gene>
<accession>A0ABX0HHM7</accession>
<reference evidence="2 3" key="1">
    <citation type="submission" date="2020-03" db="EMBL/GenBank/DDBJ databases">
        <title>Cyclobacterium plantarum sp. nov., a marine bacterium isolated from a coastal-marine wetland.</title>
        <authorList>
            <person name="Sanchez-Porro C."/>
            <person name="Ventosa A."/>
            <person name="Amoozegar M."/>
        </authorList>
    </citation>
    <scope>NUCLEOTIDE SEQUENCE [LARGE SCALE GENOMIC DNA]</scope>
    <source>
        <strain evidence="2 3">GBPx2</strain>
    </source>
</reference>
<dbReference type="Proteomes" id="UP000649799">
    <property type="component" value="Unassembled WGS sequence"/>
</dbReference>
<dbReference type="EMBL" id="JAANYN010000016">
    <property type="protein sequence ID" value="NHE59662.1"/>
    <property type="molecule type" value="Genomic_DNA"/>
</dbReference>
<proteinExistence type="predicted"/>
<name>A0ABX0HHM7_9BACT</name>
<evidence type="ECO:0000256" key="1">
    <source>
        <dbReference type="SAM" id="SignalP"/>
    </source>
</evidence>